<evidence type="ECO:0000313" key="2">
    <source>
        <dbReference type="EMBL" id="PRY94653.1"/>
    </source>
</evidence>
<proteinExistence type="predicted"/>
<reference evidence="2 3" key="1">
    <citation type="submission" date="2018-03" db="EMBL/GenBank/DDBJ databases">
        <title>Genomic Encyclopedia of Archaeal and Bacterial Type Strains, Phase II (KMG-II): from individual species to whole genera.</title>
        <authorList>
            <person name="Goeker M."/>
        </authorList>
    </citation>
    <scope>NUCLEOTIDE SEQUENCE [LARGE SCALE GENOMIC DNA]</scope>
    <source>
        <strain evidence="2 3">DSM 29318</strain>
    </source>
</reference>
<dbReference type="Pfam" id="PF09836">
    <property type="entry name" value="DUF2063"/>
    <property type="match status" value="1"/>
</dbReference>
<protein>
    <recommendedName>
        <fullName evidence="1">Putative DNA-binding domain-containing protein</fullName>
    </recommendedName>
</protein>
<dbReference type="RefSeq" id="WP_106159131.1">
    <property type="nucleotide sequence ID" value="NZ_PVTT01000001.1"/>
</dbReference>
<dbReference type="EMBL" id="PVTT01000001">
    <property type="protein sequence ID" value="PRY94653.1"/>
    <property type="molecule type" value="Genomic_DNA"/>
</dbReference>
<dbReference type="InterPro" id="IPR044922">
    <property type="entry name" value="DUF2063_N_sf"/>
</dbReference>
<name>A0A2T0X6V2_9RHOB</name>
<accession>A0A2T0X6V2</accession>
<dbReference type="Proteomes" id="UP000238801">
    <property type="component" value="Unassembled WGS sequence"/>
</dbReference>
<sequence length="243" mass="25260">MTSIVTQGTFRAALLDPRAATPAGLTGPAGATSPRRFAVYRNNVAASLTEALANGFPVVAKLVGERFFRAMAGVFLRAHPPASPMLTRWGEDFPHFLAGFGPAAPLPYLPDVARLELALRRAYHAADAPALDTARLGRLAPDALVTARLHFAPAAWTLASSHPVHAIWAANAQHGPKPGHGPQEVLVGRRGFHPVATLLPPGGAAVTRALMDGVPLGDAAEGADLAPLLAAWLQAGALTDLEA</sequence>
<dbReference type="AlphaFoldDB" id="A0A2T0X6V2"/>
<dbReference type="InterPro" id="IPR018640">
    <property type="entry name" value="DUF2063"/>
</dbReference>
<evidence type="ECO:0000259" key="1">
    <source>
        <dbReference type="Pfam" id="PF09836"/>
    </source>
</evidence>
<gene>
    <name evidence="2" type="ORF">BCF33_0247</name>
</gene>
<evidence type="ECO:0000313" key="3">
    <source>
        <dbReference type="Proteomes" id="UP000238801"/>
    </source>
</evidence>
<comment type="caution">
    <text evidence="2">The sequence shown here is derived from an EMBL/GenBank/DDBJ whole genome shotgun (WGS) entry which is preliminary data.</text>
</comment>
<keyword evidence="3" id="KW-1185">Reference proteome</keyword>
<dbReference type="OrthoDB" id="4146344at2"/>
<organism evidence="2 3">
    <name type="scientific">Hasllibacter halocynthiae</name>
    <dbReference type="NCBI Taxonomy" id="595589"/>
    <lineage>
        <taxon>Bacteria</taxon>
        <taxon>Pseudomonadati</taxon>
        <taxon>Pseudomonadota</taxon>
        <taxon>Alphaproteobacteria</taxon>
        <taxon>Rhodobacterales</taxon>
        <taxon>Roseobacteraceae</taxon>
        <taxon>Hasllibacter</taxon>
    </lineage>
</organism>
<dbReference type="Gene3D" id="1.10.150.690">
    <property type="entry name" value="DUF2063"/>
    <property type="match status" value="1"/>
</dbReference>
<feature type="domain" description="Putative DNA-binding" evidence="1">
    <location>
        <begin position="6"/>
        <end position="97"/>
    </location>
</feature>